<dbReference type="Pfam" id="PF12739">
    <property type="entry name" value="TRAPPC-Trs85"/>
    <property type="match status" value="1"/>
</dbReference>
<organism evidence="4 5">
    <name type="scientific">Durusdinium trenchii</name>
    <dbReference type="NCBI Taxonomy" id="1381693"/>
    <lineage>
        <taxon>Eukaryota</taxon>
        <taxon>Sar</taxon>
        <taxon>Alveolata</taxon>
        <taxon>Dinophyceae</taxon>
        <taxon>Suessiales</taxon>
        <taxon>Symbiodiniaceae</taxon>
        <taxon>Durusdinium</taxon>
    </lineage>
</organism>
<evidence type="ECO:0008006" key="6">
    <source>
        <dbReference type="Google" id="ProtNLM"/>
    </source>
</evidence>
<dbReference type="InterPro" id="IPR058541">
    <property type="entry name" value="Ig_TPPC8_1st"/>
</dbReference>
<dbReference type="Pfam" id="PF24545">
    <property type="entry name" value="Ig_TPPC8_1st"/>
    <property type="match status" value="1"/>
</dbReference>
<evidence type="ECO:0000259" key="3">
    <source>
        <dbReference type="Pfam" id="PF24545"/>
    </source>
</evidence>
<gene>
    <name evidence="4" type="ORF">CCMP2556_LOCUS53765</name>
</gene>
<dbReference type="PANTHER" id="PTHR12975">
    <property type="entry name" value="TRANSPORT PROTEIN TRAPP"/>
    <property type="match status" value="1"/>
</dbReference>
<evidence type="ECO:0000256" key="1">
    <source>
        <dbReference type="SAM" id="MobiDB-lite"/>
    </source>
</evidence>
<evidence type="ECO:0000313" key="5">
    <source>
        <dbReference type="Proteomes" id="UP001642484"/>
    </source>
</evidence>
<dbReference type="InterPro" id="IPR057651">
    <property type="entry name" value="Ig_TPPC8_C"/>
</dbReference>
<proteinExistence type="predicted"/>
<feature type="region of interest" description="Disordered" evidence="1">
    <location>
        <begin position="241"/>
        <end position="266"/>
    </location>
</feature>
<feature type="domain" description="TPPC8 C-terminal Ig-like" evidence="2">
    <location>
        <begin position="1129"/>
        <end position="1198"/>
    </location>
</feature>
<dbReference type="EMBL" id="CAXAMN010028306">
    <property type="protein sequence ID" value="CAK9116073.1"/>
    <property type="molecule type" value="Genomic_DNA"/>
</dbReference>
<dbReference type="Proteomes" id="UP001642484">
    <property type="component" value="Unassembled WGS sequence"/>
</dbReference>
<dbReference type="PANTHER" id="PTHR12975:SF6">
    <property type="entry name" value="TRAFFICKING PROTEIN PARTICLE COMPLEX SUBUNIT 8"/>
    <property type="match status" value="1"/>
</dbReference>
<dbReference type="Pfam" id="PF24542">
    <property type="entry name" value="Ig_TPPC8_C"/>
    <property type="match status" value="1"/>
</dbReference>
<feature type="domain" description="TPPC8 first Ig-like" evidence="3">
    <location>
        <begin position="695"/>
        <end position="833"/>
    </location>
</feature>
<accession>A0ABP0SUM8</accession>
<evidence type="ECO:0000259" key="2">
    <source>
        <dbReference type="Pfam" id="PF24542"/>
    </source>
</evidence>
<feature type="compositionally biased region" description="Low complexity" evidence="1">
    <location>
        <begin position="254"/>
        <end position="263"/>
    </location>
</feature>
<reference evidence="4 5" key="1">
    <citation type="submission" date="2024-02" db="EMBL/GenBank/DDBJ databases">
        <authorList>
            <person name="Chen Y."/>
            <person name="Shah S."/>
            <person name="Dougan E. K."/>
            <person name="Thang M."/>
            <person name="Chan C."/>
        </authorList>
    </citation>
    <scope>NUCLEOTIDE SEQUENCE [LARGE SCALE GENOMIC DNA]</scope>
</reference>
<sequence>MFEPRKYAEWLHSEVFQPVIVVIGTAQAKTRVKEVNGLSLAELFAPFGGHSQYGISVSVQSLERQITIDNLRVHFTDADAALQLSALQADQLAAWTVESSALENASRQKALEPPSPWYEQWRSALFRSLRWSDHEGLDQPTAAMLVVMSKEAEPAMLLEQLLHASNMPPLCTQGILDPVPSRVAVLLHDVSDPESPNEDELTQKLTDLKTRFAPNQVYVLQINRGSAEVEPEIEELFRNFSSNRHAPPPPPAPNEGAACAASPGSRLSSDDVKSVAQVVAEVVVRSAVPWMEKQLQQLEAQISQTRKGFRNQLKYLWRKPREANERGEVVQEDSGAYPLHSVEGQMRLAGDISFHLRDYEVALGYYRNVVSDFKQDRSWKHAAGAYEMWGLCTYITNGARSAPGLNSLSATCLPHALATHFCETLSWVLTVNEERNRCMESAYEHYLQASSSRLAMRAVVLHQAMVSDLKDAALRLMKVNGDLADSNLRNALILEQAGQLYYTCAAPRKGAFHLVLAGHTYNKLGFKRLALFSYQAVVDLYLGKGWFHISDHFHFTMARQANRLGLKDESLSHFLELLNSFADADKKIGIQAERENTYIEEFLYVIKDWVHKRCGEGETKTIDLQIPRIQPEVRVRLLDDVECSREAMSPKNGDEVAAAPWDALGEKMLGITTEDRLELNWRQRSDPRIFDTLRRVTTVGAEVVVEVTLTNPMRVKWEMAAVRLRGQLQSTDGVAEEVVFASQDVTLAPLESRTIKLMAVPQKEGLLQIQSVTWNLFDCRQVICDRPFQLKGRRLRNTLEQRASKSGVYSGDLRLELKVRSKKPRLSAQLQGLQLIELEGVTRVPRLLQGELHKCSLVISTETDCPLAFLHVAASYPGVALDAPEGYEGLEVDFREEGLRLHGTFPRELRVPVLVCINASGLHSVRLLVLAEALGDGPKSEQRQWITLEEQIRVEPALSMTARPSPSYAADGRILFSCHLENRAAEALQVQRVLCYSGSSGSSQLPFQASSQGGEIVIQPGQNAQLLYTLQWPCEQIPAAQSTRSRLLQANRAAHLALSAASKRSSRREKEPLQMAPPVDLVVQWRQGDRAGEACALQVPLERPEAPPCPLDLHLLAPEVAEMEADLMVPVTVRIRNASLAGSVSFYFVAESTADIAWIGCERSEIISLPPNTSHSATLHAYFAQPGVYNLNRFRLFVVGMPSGSVPASEQAPLAFAVPFERLLHVTAGAEKIRGSMKHVEHERRLDIL</sequence>
<dbReference type="InterPro" id="IPR024420">
    <property type="entry name" value="TRAPP_III_complex_Trs85"/>
</dbReference>
<name>A0ABP0SUM8_9DINO</name>
<evidence type="ECO:0000313" key="4">
    <source>
        <dbReference type="EMBL" id="CAK9116073.1"/>
    </source>
</evidence>
<keyword evidence="5" id="KW-1185">Reference proteome</keyword>
<protein>
    <recommendedName>
        <fullName evidence="6">Trafficking protein particle complex subunit 8</fullName>
    </recommendedName>
</protein>
<comment type="caution">
    <text evidence="4">The sequence shown here is derived from an EMBL/GenBank/DDBJ whole genome shotgun (WGS) entry which is preliminary data.</text>
</comment>